<evidence type="ECO:0000313" key="3">
    <source>
        <dbReference type="Proteomes" id="UP000677305"/>
    </source>
</evidence>
<keyword evidence="3" id="KW-1185">Reference proteome</keyword>
<dbReference type="Proteomes" id="UP000677305">
    <property type="component" value="Chromosome"/>
</dbReference>
<reference evidence="2 3" key="1">
    <citation type="submission" date="2020-07" db="EMBL/GenBank/DDBJ databases">
        <title>Vallitalea guaymasensis genome.</title>
        <authorList>
            <person name="Postec A."/>
        </authorList>
    </citation>
    <scope>NUCLEOTIDE SEQUENCE [LARGE SCALE GENOMIC DNA]</scope>
    <source>
        <strain evidence="2 3">Ra1766G1</strain>
    </source>
</reference>
<evidence type="ECO:0000256" key="1">
    <source>
        <dbReference type="PROSITE-ProRule" id="PRU00339"/>
    </source>
</evidence>
<gene>
    <name evidence="2" type="ORF">HYG85_20330</name>
</gene>
<dbReference type="AlphaFoldDB" id="A0A8J8MED2"/>
<protein>
    <recommendedName>
        <fullName evidence="4">Tetratricopeptide repeat protein</fullName>
    </recommendedName>
</protein>
<evidence type="ECO:0000313" key="2">
    <source>
        <dbReference type="EMBL" id="QUH31140.1"/>
    </source>
</evidence>
<dbReference type="RefSeq" id="WP_212691216.1">
    <property type="nucleotide sequence ID" value="NZ_CP058561.1"/>
</dbReference>
<dbReference type="PROSITE" id="PS50005">
    <property type="entry name" value="TPR"/>
    <property type="match status" value="1"/>
</dbReference>
<dbReference type="Gene3D" id="1.25.40.10">
    <property type="entry name" value="Tetratricopeptide repeat domain"/>
    <property type="match status" value="2"/>
</dbReference>
<keyword evidence="1" id="KW-0802">TPR repeat</keyword>
<dbReference type="KEGG" id="vgu:HYG85_20330"/>
<dbReference type="InterPro" id="IPR011990">
    <property type="entry name" value="TPR-like_helical_dom_sf"/>
</dbReference>
<name>A0A8J8MED2_9FIRM</name>
<dbReference type="SMART" id="SM00028">
    <property type="entry name" value="TPR"/>
    <property type="match status" value="2"/>
</dbReference>
<dbReference type="EMBL" id="CP058561">
    <property type="protein sequence ID" value="QUH31140.1"/>
    <property type="molecule type" value="Genomic_DNA"/>
</dbReference>
<feature type="repeat" description="TPR" evidence="1">
    <location>
        <begin position="622"/>
        <end position="655"/>
    </location>
</feature>
<proteinExistence type="predicted"/>
<organism evidence="2 3">
    <name type="scientific">Vallitalea guaymasensis</name>
    <dbReference type="NCBI Taxonomy" id="1185412"/>
    <lineage>
        <taxon>Bacteria</taxon>
        <taxon>Bacillati</taxon>
        <taxon>Bacillota</taxon>
        <taxon>Clostridia</taxon>
        <taxon>Lachnospirales</taxon>
        <taxon>Vallitaleaceae</taxon>
        <taxon>Vallitalea</taxon>
    </lineage>
</organism>
<evidence type="ECO:0008006" key="4">
    <source>
        <dbReference type="Google" id="ProtNLM"/>
    </source>
</evidence>
<sequence>MGIFDKIIRCFRDDDTNEDSLTAITETKFEKSFNPVAKNGGRVKQKIDGSFNTTIYNAPVTYVDGSILPVHHGLIKARKGEIKALMDDGLTAEALDAYLRLQTNLIGEALSVDDKFYLLNGIYNCKVNLHVEEVELETLKVKLELLSDATDYHKFIYLTAIRKFNSQDIEATIRLCNEANTIKEDYVKSKVLRIIAQGINEEIKYEDGLTQLEAFREVYTDDTRELSNVVCAKGDLSYSLGHYDDAIVFYTEANAIHPMTHFQLGIAMSYFYKATSKSTDKGYITFDKLDFDALYEAVKVFEEILEIMKTKKDVSTLTRMMPYYLNALEMIDEPQKVIELSMNTEYIDGLESQELAKLKANAEVKLGKKPTDISSELNPTEQLKVEVTWLMHHGKYGKVVEKLHGVIDSIFKGDEQMLAFYLIALGKSDNALFSSEFEKYSEGREDEVKFRLIWIQHLEHIGGIEEAERKLSALLEENPNNIVIGDAYRFFKRHGFVDKAFEITTAVMENKFSVLRTDLSEFIKTHFFTILESKDYRELDRFFNQIDFSILSDKDRLQIEIEYLVTKGEVFLIADKCIEYSEITGDYKTAMKGASFYLKGGNLDKGIEILLDLISEKKVCTADVHIQLAQAYVLKGKYDDAFEMALKAKEIDQDHYKSESHRFFVSLSLRVNRVDESAKYMGEYHQEFPKNNWIKSVRIIKTDDEGNEVLDRSELDALLGNGEAYNAFRERFFSYEIGLSTYMKILKDNKLNFIFNELRHRGKKIKIATGQVAQVNESATIIDNTIIVDSISLFVMIESGIIGLLEKFENVYVLFSTIEAIQDSLLMNECKILRKALDFIHNASNVKVVPIHSSILEDEEAFLTETSHCLCYSYENSIPYLAMDFNLKNFKSEKSEFVVDIIAVSRGLCLKDLENRAEYSKYNNCLLKGNYMFISFNAFEMYDSIINLESFDDLEEELSYYFCMSRFCDYSSYIKVYNMFLMIIEQKVDREIYLRCVVAMFQYLNRYLGKTQYYYNNLLKIIDDVNIKEPFFKSNNIVNEFMNYSNYVDEREGQRFYDALKKDYNFVKLDAIITSIINGLFSFFGRYKNKPEEFKILWDLMNTHMSNIDRQFAEILLSEMKKINEETA</sequence>
<dbReference type="InterPro" id="IPR019734">
    <property type="entry name" value="TPR_rpt"/>
</dbReference>
<dbReference type="SUPFAM" id="SSF48452">
    <property type="entry name" value="TPR-like"/>
    <property type="match status" value="2"/>
</dbReference>
<accession>A0A8J8MED2</accession>